<keyword evidence="5 10" id="KW-0145">Chemotaxis</keyword>
<name>A0A8J3DPR5_9HYPH</name>
<dbReference type="GO" id="GO:0006935">
    <property type="term" value="P:chemotaxis"/>
    <property type="evidence" value="ECO:0007669"/>
    <property type="project" value="UniProtKB-KW"/>
</dbReference>
<evidence type="ECO:0000256" key="2">
    <source>
        <dbReference type="ARBA" id="ARBA00004162"/>
    </source>
</evidence>
<keyword evidence="11" id="KW-0966">Cell projection</keyword>
<keyword evidence="12" id="KW-1185">Reference proteome</keyword>
<evidence type="ECO:0000256" key="9">
    <source>
        <dbReference type="ARBA" id="ARBA00023136"/>
    </source>
</evidence>
<keyword evidence="4" id="KW-1003">Cell membrane</keyword>
<dbReference type="InterPro" id="IPR005503">
    <property type="entry name" value="FliL"/>
</dbReference>
<protein>
    <recommendedName>
        <fullName evidence="10">Flagellar protein FliL</fullName>
    </recommendedName>
</protein>
<dbReference type="EMBL" id="BMZO01000002">
    <property type="protein sequence ID" value="GHC64544.1"/>
    <property type="molecule type" value="Genomic_DNA"/>
</dbReference>
<comment type="similarity">
    <text evidence="3 10">Belongs to the FliL family.</text>
</comment>
<keyword evidence="10" id="KW-0997">Cell inner membrane</keyword>
<keyword evidence="6 10" id="KW-0812">Transmembrane</keyword>
<evidence type="ECO:0000256" key="7">
    <source>
        <dbReference type="ARBA" id="ARBA00022779"/>
    </source>
</evidence>
<evidence type="ECO:0000256" key="1">
    <source>
        <dbReference type="ARBA" id="ARBA00002254"/>
    </source>
</evidence>
<sequence>MPAADNVEAPKKSAPSIIMQLAALTAATAIAVGVGFLSGNYLGRNAVSPPENAIGGENTQAAVSPVLTSVVTPLEAIITNLSDPTNVLIRLELSLISPQTISVETASTAHQDLLAFVRTLKLHQISGASGFQHMRSELRERVRIRSNGAINDVLIRVFILE</sequence>
<evidence type="ECO:0000313" key="11">
    <source>
        <dbReference type="EMBL" id="GHC64544.1"/>
    </source>
</evidence>
<dbReference type="AlphaFoldDB" id="A0A8J3DPR5"/>
<reference evidence="11" key="2">
    <citation type="submission" date="2020-09" db="EMBL/GenBank/DDBJ databases">
        <authorList>
            <person name="Sun Q."/>
            <person name="Kim S."/>
        </authorList>
    </citation>
    <scope>NUCLEOTIDE SEQUENCE</scope>
    <source>
        <strain evidence="11">KCTC 42097</strain>
    </source>
</reference>
<evidence type="ECO:0000256" key="8">
    <source>
        <dbReference type="ARBA" id="ARBA00022989"/>
    </source>
</evidence>
<evidence type="ECO:0000256" key="3">
    <source>
        <dbReference type="ARBA" id="ARBA00008281"/>
    </source>
</evidence>
<dbReference type="RefSeq" id="WP_189487898.1">
    <property type="nucleotide sequence ID" value="NZ_BMZO01000002.1"/>
</dbReference>
<feature type="transmembrane region" description="Helical" evidence="10">
    <location>
        <begin position="17"/>
        <end position="37"/>
    </location>
</feature>
<comment type="function">
    <text evidence="1 10">Controls the rotational direction of flagella during chemotaxis.</text>
</comment>
<dbReference type="GO" id="GO:0005886">
    <property type="term" value="C:plasma membrane"/>
    <property type="evidence" value="ECO:0007669"/>
    <property type="project" value="UniProtKB-SubCell"/>
</dbReference>
<accession>A0A8J3DPR5</accession>
<organism evidence="11 12">
    <name type="scientific">Limoniibacter endophyticus</name>
    <dbReference type="NCBI Taxonomy" id="1565040"/>
    <lineage>
        <taxon>Bacteria</taxon>
        <taxon>Pseudomonadati</taxon>
        <taxon>Pseudomonadota</taxon>
        <taxon>Alphaproteobacteria</taxon>
        <taxon>Hyphomicrobiales</taxon>
        <taxon>Bartonellaceae</taxon>
        <taxon>Limoniibacter</taxon>
    </lineage>
</organism>
<evidence type="ECO:0000256" key="6">
    <source>
        <dbReference type="ARBA" id="ARBA00022692"/>
    </source>
</evidence>
<keyword evidence="11" id="KW-0282">Flagellum</keyword>
<dbReference type="Proteomes" id="UP000641137">
    <property type="component" value="Unassembled WGS sequence"/>
</dbReference>
<dbReference type="GO" id="GO:0009425">
    <property type="term" value="C:bacterial-type flagellum basal body"/>
    <property type="evidence" value="ECO:0007669"/>
    <property type="project" value="InterPro"/>
</dbReference>
<keyword evidence="9 10" id="KW-0472">Membrane</keyword>
<evidence type="ECO:0000256" key="5">
    <source>
        <dbReference type="ARBA" id="ARBA00022500"/>
    </source>
</evidence>
<comment type="subcellular location">
    <subcellularLocation>
        <location evidence="10">Cell inner membrane</location>
    </subcellularLocation>
    <subcellularLocation>
        <location evidence="2">Cell membrane</location>
        <topology evidence="2">Single-pass membrane protein</topology>
    </subcellularLocation>
</comment>
<keyword evidence="7 10" id="KW-0283">Flagellar rotation</keyword>
<keyword evidence="8 10" id="KW-1133">Transmembrane helix</keyword>
<gene>
    <name evidence="11" type="ORF">GCM10010136_06580</name>
</gene>
<dbReference type="GO" id="GO:0071973">
    <property type="term" value="P:bacterial-type flagellum-dependent cell motility"/>
    <property type="evidence" value="ECO:0007669"/>
    <property type="project" value="InterPro"/>
</dbReference>
<keyword evidence="11" id="KW-0969">Cilium</keyword>
<evidence type="ECO:0000313" key="12">
    <source>
        <dbReference type="Proteomes" id="UP000641137"/>
    </source>
</evidence>
<proteinExistence type="inferred from homology"/>
<reference evidence="11" key="1">
    <citation type="journal article" date="2014" name="Int. J. Syst. Evol. Microbiol.">
        <title>Complete genome sequence of Corynebacterium casei LMG S-19264T (=DSM 44701T), isolated from a smear-ripened cheese.</title>
        <authorList>
            <consortium name="US DOE Joint Genome Institute (JGI-PGF)"/>
            <person name="Walter F."/>
            <person name="Albersmeier A."/>
            <person name="Kalinowski J."/>
            <person name="Ruckert C."/>
        </authorList>
    </citation>
    <scope>NUCLEOTIDE SEQUENCE</scope>
    <source>
        <strain evidence="11">KCTC 42097</strain>
    </source>
</reference>
<evidence type="ECO:0000256" key="10">
    <source>
        <dbReference type="RuleBase" id="RU364125"/>
    </source>
</evidence>
<dbReference type="Pfam" id="PF03748">
    <property type="entry name" value="FliL"/>
    <property type="match status" value="1"/>
</dbReference>
<evidence type="ECO:0000256" key="4">
    <source>
        <dbReference type="ARBA" id="ARBA00022475"/>
    </source>
</evidence>
<comment type="caution">
    <text evidence="11">The sequence shown here is derived from an EMBL/GenBank/DDBJ whole genome shotgun (WGS) entry which is preliminary data.</text>
</comment>